<dbReference type="InterPro" id="IPR002881">
    <property type="entry name" value="DUF58"/>
</dbReference>
<dbReference type="SUPFAM" id="SSF53300">
    <property type="entry name" value="vWA-like"/>
    <property type="match status" value="1"/>
</dbReference>
<name>A0A5C6B4G9_9BACT</name>
<evidence type="ECO:0000259" key="1">
    <source>
        <dbReference type="SMART" id="SM00327"/>
    </source>
</evidence>
<gene>
    <name evidence="2" type="ORF">Pla52n_20920</name>
</gene>
<accession>A0A5C6B4G9</accession>
<dbReference type="Pfam" id="PF01882">
    <property type="entry name" value="DUF58"/>
    <property type="match status" value="1"/>
</dbReference>
<sequence length="321" mass="36541">MHEGSLRSLYPLSSCLPSPVPANRPLFDSEFLKRLEYLSLLSKRAFQGQLLAQRRTKQTGGGIEFSDHREYIQGDDLRYLDWNVYARHGDRLLKRFEEEEDLHVYILLDTSRSMDSSSTDPAQAVNKFDFARQIAAAIAYIALADLDRVSIIGYDDQIRSTLPLIRGKNNSLSMLRYLEKLQTSGNATNLADVAKDFARRAPRRGLVLIVSDLFDQAGFRAGVDSLRHQRFEPHVIQVHTPAEAHPNLLGDVELFDVESNRSTKVTITERKLKQYETLFQNFVRDVEAYCRTYGLSYTRATSDVPFDVVLLKMMRMAGAVS</sequence>
<feature type="domain" description="VWFA" evidence="1">
    <location>
        <begin position="101"/>
        <end position="281"/>
    </location>
</feature>
<dbReference type="AlphaFoldDB" id="A0A5C6B4G9"/>
<proteinExistence type="predicted"/>
<dbReference type="PANTHER" id="PTHR33608:SF7">
    <property type="entry name" value="DUF58 DOMAIN-CONTAINING PROTEIN"/>
    <property type="match status" value="1"/>
</dbReference>
<evidence type="ECO:0000313" key="3">
    <source>
        <dbReference type="Proteomes" id="UP000320176"/>
    </source>
</evidence>
<dbReference type="Proteomes" id="UP000320176">
    <property type="component" value="Unassembled WGS sequence"/>
</dbReference>
<comment type="caution">
    <text evidence="2">The sequence shown here is derived from an EMBL/GenBank/DDBJ whole genome shotgun (WGS) entry which is preliminary data.</text>
</comment>
<keyword evidence="3" id="KW-1185">Reference proteome</keyword>
<protein>
    <recommendedName>
        <fullName evidence="1">VWFA domain-containing protein</fullName>
    </recommendedName>
</protein>
<dbReference type="OrthoDB" id="9780819at2"/>
<evidence type="ECO:0000313" key="2">
    <source>
        <dbReference type="EMBL" id="TWU06371.1"/>
    </source>
</evidence>
<reference evidence="2 3" key="1">
    <citation type="submission" date="2019-02" db="EMBL/GenBank/DDBJ databases">
        <title>Deep-cultivation of Planctomycetes and their phenomic and genomic characterization uncovers novel biology.</title>
        <authorList>
            <person name="Wiegand S."/>
            <person name="Jogler M."/>
            <person name="Boedeker C."/>
            <person name="Pinto D."/>
            <person name="Vollmers J."/>
            <person name="Rivas-Marin E."/>
            <person name="Kohn T."/>
            <person name="Peeters S.H."/>
            <person name="Heuer A."/>
            <person name="Rast P."/>
            <person name="Oberbeckmann S."/>
            <person name="Bunk B."/>
            <person name="Jeske O."/>
            <person name="Meyerdierks A."/>
            <person name="Storesund J.E."/>
            <person name="Kallscheuer N."/>
            <person name="Luecker S."/>
            <person name="Lage O.M."/>
            <person name="Pohl T."/>
            <person name="Merkel B.J."/>
            <person name="Hornburger P."/>
            <person name="Mueller R.-W."/>
            <person name="Bruemmer F."/>
            <person name="Labrenz M."/>
            <person name="Spormann A.M."/>
            <person name="Op Den Camp H."/>
            <person name="Overmann J."/>
            <person name="Amann R."/>
            <person name="Jetten M.S.M."/>
            <person name="Mascher T."/>
            <person name="Medema M.H."/>
            <person name="Devos D.P."/>
            <person name="Kaster A.-K."/>
            <person name="Ovreas L."/>
            <person name="Rohde M."/>
            <person name="Galperin M.Y."/>
            <person name="Jogler C."/>
        </authorList>
    </citation>
    <scope>NUCLEOTIDE SEQUENCE [LARGE SCALE GENOMIC DNA]</scope>
    <source>
        <strain evidence="2 3">Pla52n</strain>
    </source>
</reference>
<dbReference type="PANTHER" id="PTHR33608">
    <property type="entry name" value="BLL2464 PROTEIN"/>
    <property type="match status" value="1"/>
</dbReference>
<dbReference type="InterPro" id="IPR002035">
    <property type="entry name" value="VWF_A"/>
</dbReference>
<dbReference type="InterPro" id="IPR036465">
    <property type="entry name" value="vWFA_dom_sf"/>
</dbReference>
<dbReference type="Gene3D" id="3.40.50.410">
    <property type="entry name" value="von Willebrand factor, type A domain"/>
    <property type="match status" value="1"/>
</dbReference>
<dbReference type="EMBL" id="SJPN01000002">
    <property type="protein sequence ID" value="TWU06371.1"/>
    <property type="molecule type" value="Genomic_DNA"/>
</dbReference>
<organism evidence="2 3">
    <name type="scientific">Stieleria varia</name>
    <dbReference type="NCBI Taxonomy" id="2528005"/>
    <lineage>
        <taxon>Bacteria</taxon>
        <taxon>Pseudomonadati</taxon>
        <taxon>Planctomycetota</taxon>
        <taxon>Planctomycetia</taxon>
        <taxon>Pirellulales</taxon>
        <taxon>Pirellulaceae</taxon>
        <taxon>Stieleria</taxon>
    </lineage>
</organism>
<dbReference type="SMART" id="SM00327">
    <property type="entry name" value="VWA"/>
    <property type="match status" value="1"/>
</dbReference>